<dbReference type="EMBL" id="MN739210">
    <property type="protein sequence ID" value="QHS93846.1"/>
    <property type="molecule type" value="Genomic_DNA"/>
</dbReference>
<name>A0A6C0BNR8_9ZZZZ</name>
<keyword evidence="1" id="KW-0812">Transmembrane</keyword>
<keyword evidence="1" id="KW-1133">Transmembrane helix</keyword>
<dbReference type="AlphaFoldDB" id="A0A6C0BNR8"/>
<evidence type="ECO:0000256" key="1">
    <source>
        <dbReference type="SAM" id="Phobius"/>
    </source>
</evidence>
<reference evidence="2" key="1">
    <citation type="journal article" date="2020" name="Nature">
        <title>Giant virus diversity and host interactions through global metagenomics.</title>
        <authorList>
            <person name="Schulz F."/>
            <person name="Roux S."/>
            <person name="Paez-Espino D."/>
            <person name="Jungbluth S."/>
            <person name="Walsh D.A."/>
            <person name="Denef V.J."/>
            <person name="McMahon K.D."/>
            <person name="Konstantinidis K.T."/>
            <person name="Eloe-Fadrosh E.A."/>
            <person name="Kyrpides N.C."/>
            <person name="Woyke T."/>
        </authorList>
    </citation>
    <scope>NUCLEOTIDE SEQUENCE</scope>
    <source>
        <strain evidence="2">GVMAG-M-3300018080-19</strain>
    </source>
</reference>
<feature type="transmembrane region" description="Helical" evidence="1">
    <location>
        <begin position="67"/>
        <end position="91"/>
    </location>
</feature>
<keyword evidence="1" id="KW-0472">Membrane</keyword>
<sequence>MKYKDVWLGLAIFMMILGLKLYEQMPDQWLVHKSGTLWTQGVCRLGYVLGFITVLLLPILSLKPMTLGVIALLWLVVPPLMNNAAISWRLIPPCTILMLLSLDIP</sequence>
<organism evidence="2">
    <name type="scientific">viral metagenome</name>
    <dbReference type="NCBI Taxonomy" id="1070528"/>
    <lineage>
        <taxon>unclassified sequences</taxon>
        <taxon>metagenomes</taxon>
        <taxon>organismal metagenomes</taxon>
    </lineage>
</organism>
<feature type="transmembrane region" description="Helical" evidence="1">
    <location>
        <begin position="42"/>
        <end position="61"/>
    </location>
</feature>
<evidence type="ECO:0000313" key="2">
    <source>
        <dbReference type="EMBL" id="QHS93846.1"/>
    </source>
</evidence>
<proteinExistence type="predicted"/>
<protein>
    <submittedName>
        <fullName evidence="2">Uncharacterized protein</fullName>
    </submittedName>
</protein>
<accession>A0A6C0BNR8</accession>
<feature type="transmembrane region" description="Helical" evidence="1">
    <location>
        <begin position="6"/>
        <end position="22"/>
    </location>
</feature>